<proteinExistence type="predicted"/>
<evidence type="ECO:0000313" key="2">
    <source>
        <dbReference type="Proteomes" id="UP000316759"/>
    </source>
</evidence>
<dbReference type="OrthoDB" id="10416310at2759"/>
<dbReference type="AlphaFoldDB" id="A0A504Z3C9"/>
<dbReference type="EMBL" id="SUNJ01000930">
    <property type="protein sequence ID" value="TPP67225.1"/>
    <property type="molecule type" value="Genomic_DNA"/>
</dbReference>
<sequence length="155" mass="18753">MFQLLLFISSLFVTNLYTTTGFILVRPAVHYGYDESAPEIASFYRKFGRTHSLYGTPVNYIFVREMRPKIVPVEFKPGYGPQRAYLSKPKVEYTVITRTVQELRVPMPAKKNKWDSKFIEYHKPDRKENDYVRKYRQPEEKYFHRPYEYRELVRY</sequence>
<dbReference type="Proteomes" id="UP000316759">
    <property type="component" value="Unassembled WGS sequence"/>
</dbReference>
<organism evidence="1 2">
    <name type="scientific">Fasciola gigantica</name>
    <name type="common">Giant liver fluke</name>
    <dbReference type="NCBI Taxonomy" id="46835"/>
    <lineage>
        <taxon>Eukaryota</taxon>
        <taxon>Metazoa</taxon>
        <taxon>Spiralia</taxon>
        <taxon>Lophotrochozoa</taxon>
        <taxon>Platyhelminthes</taxon>
        <taxon>Trematoda</taxon>
        <taxon>Digenea</taxon>
        <taxon>Plagiorchiida</taxon>
        <taxon>Echinostomata</taxon>
        <taxon>Echinostomatoidea</taxon>
        <taxon>Fasciolidae</taxon>
        <taxon>Fasciola</taxon>
    </lineage>
</organism>
<protein>
    <submittedName>
        <fullName evidence="1">Uncharacterized protein</fullName>
    </submittedName>
</protein>
<keyword evidence="2" id="KW-1185">Reference proteome</keyword>
<accession>A0A504Z3C9</accession>
<evidence type="ECO:0000313" key="1">
    <source>
        <dbReference type="EMBL" id="TPP67225.1"/>
    </source>
</evidence>
<gene>
    <name evidence="1" type="ORF">FGIG_04708</name>
</gene>
<comment type="caution">
    <text evidence="1">The sequence shown here is derived from an EMBL/GenBank/DDBJ whole genome shotgun (WGS) entry which is preliminary data.</text>
</comment>
<name>A0A504Z3C9_FASGI</name>
<reference evidence="1 2" key="1">
    <citation type="submission" date="2019-04" db="EMBL/GenBank/DDBJ databases">
        <title>Annotation for the trematode Fasciola gigantica.</title>
        <authorList>
            <person name="Choi Y.-J."/>
        </authorList>
    </citation>
    <scope>NUCLEOTIDE SEQUENCE [LARGE SCALE GENOMIC DNA]</scope>
    <source>
        <strain evidence="1">Uganda_cow_1</strain>
    </source>
</reference>